<evidence type="ECO:0000256" key="2">
    <source>
        <dbReference type="ARBA" id="ARBA00013531"/>
    </source>
</evidence>
<dbReference type="CDD" id="cd00290">
    <property type="entry name" value="cytochrome_b_C"/>
    <property type="match status" value="1"/>
</dbReference>
<feature type="domain" description="Cytochrome b/b6 N-terminal region profile" evidence="17">
    <location>
        <begin position="28"/>
        <end position="239"/>
    </location>
</feature>
<comment type="cofactor">
    <cofactor evidence="15">
        <name>heme</name>
        <dbReference type="ChEBI" id="CHEBI:30413"/>
    </cofactor>
    <text evidence="15">Binds 2 heme groups non-covalently.</text>
</comment>
<organism evidence="19">
    <name type="scientific">Cyanophora tetracyanea</name>
    <dbReference type="NCBI Taxonomy" id="1489435"/>
    <lineage>
        <taxon>Eukaryota</taxon>
        <taxon>Glaucocystophyceae</taxon>
        <taxon>Cyanophorales</taxon>
        <taxon>Cyanophoraceae</taxon>
        <taxon>Cyanophora</taxon>
    </lineage>
</organism>
<dbReference type="EMBL" id="KF631341">
    <property type="protein sequence ID" value="AHX80404.1"/>
    <property type="molecule type" value="Genomic_DNA"/>
</dbReference>
<dbReference type="FunFam" id="1.20.810.10:FF:000004">
    <property type="entry name" value="Cytochrome b"/>
    <property type="match status" value="1"/>
</dbReference>
<evidence type="ECO:0000256" key="13">
    <source>
        <dbReference type="ARBA" id="ARBA00023136"/>
    </source>
</evidence>
<feature type="non-terminal residue" evidence="19">
    <location>
        <position position="443"/>
    </location>
</feature>
<keyword evidence="11 15" id="KW-0408">Iron</keyword>
<sequence length="443" mass="50570">MNYNNITNSRNAGSYINIKAYPQNSNSISALRVINYPVFSIFKQHLIDYPTPGNLTYFWGFGSIAAICLAIQILTGILLAMHYTPHVDLAFISVEHIMRDVAGGWLLRYIHANGASMFFVVIYIHMFRGLYYGSFTAPRQQLWIVGVAIFLLMMATAFMGYVLPWGQMSFWGATVITNLFSAIPLVGDGIVYWLWGGFSVDNATLNRFFSLHYLLPFVIAALAFLHMIALHQNGSNNPLGIMIGINKISFYPYFYLKDLVGWVGFGMFFSVFVYFAPNLLGHPDNYIEANPMVTPAHIVPEWYFLPFYAILRSIPNKLGGVIAMFAAIIVLFLLPYLYPGKIRSAIFRQSYRKAFWILLVNCLILGWIGGNVVQFPFIQIGQFATIMYFSFFLIYLPIQGILENFIMYPRPFTLKDIIKNINSLIARQEWSKLFPIAFTKKKK</sequence>
<keyword evidence="4 15" id="KW-0349">Heme</keyword>
<feature type="transmembrane region" description="Helical" evidence="16">
    <location>
        <begin position="170"/>
        <end position="195"/>
    </location>
</feature>
<dbReference type="InterPro" id="IPR016174">
    <property type="entry name" value="Di-haem_cyt_TM"/>
</dbReference>
<gene>
    <name evidence="19" type="primary">cob</name>
</gene>
<proteinExistence type="inferred from homology"/>
<keyword evidence="13 16" id="KW-0472">Membrane</keyword>
<feature type="transmembrane region" description="Helical" evidence="16">
    <location>
        <begin position="250"/>
        <end position="276"/>
    </location>
</feature>
<dbReference type="PIRSF" id="PIRSF038885">
    <property type="entry name" value="COB"/>
    <property type="match status" value="1"/>
</dbReference>
<keyword evidence="9 16" id="KW-0249">Electron transport</keyword>
<dbReference type="GO" id="GO:0046872">
    <property type="term" value="F:metal ion binding"/>
    <property type="evidence" value="ECO:0007669"/>
    <property type="project" value="UniProtKB-UniRule"/>
</dbReference>
<evidence type="ECO:0000256" key="3">
    <source>
        <dbReference type="ARBA" id="ARBA00022448"/>
    </source>
</evidence>
<comment type="function">
    <text evidence="16">Component of the ubiquinol-cytochrome c reductase complex (complex III or cytochrome b-c1 complex) that is part of the mitochondrial respiratory chain. The b-c1 complex mediates electron transfer from ubiquinol to cytochrome c. Contributes to the generation of a proton gradient across the mitochondrial membrane that is then used for ATP synthesis.</text>
</comment>
<evidence type="ECO:0000256" key="10">
    <source>
        <dbReference type="ARBA" id="ARBA00022989"/>
    </source>
</evidence>
<evidence type="ECO:0000256" key="4">
    <source>
        <dbReference type="ARBA" id="ARBA00022617"/>
    </source>
</evidence>
<dbReference type="InterPro" id="IPR005797">
    <property type="entry name" value="Cyt_b/b6_N"/>
</dbReference>
<feature type="binding site" evidence="14">
    <location>
        <position position="231"/>
    </location>
    <ligand>
        <name>a ubiquinone</name>
        <dbReference type="ChEBI" id="CHEBI:16389"/>
    </ligand>
</feature>
<reference evidence="19" key="1">
    <citation type="journal article" date="2014" name="Mol. Phylogenet. Evol.">
        <title>Molecular markers from different genomic compartments reveal cryptic diversity within glaucophyte species.</title>
        <authorList>
            <person name="Chong J."/>
            <person name="Jackson C."/>
            <person name="Kim J.I."/>
            <person name="Yoon H.S."/>
            <person name="Reyes-Prieto A."/>
        </authorList>
    </citation>
    <scope>NUCLEOTIDE SEQUENCE</scope>
    <source>
        <strain evidence="19">NIES-764</strain>
    </source>
</reference>
<feature type="binding site" description="axial binding residue" evidence="15">
    <location>
        <position position="111"/>
    </location>
    <ligand>
        <name>heme b</name>
        <dbReference type="ChEBI" id="CHEBI:60344"/>
        <label>b562</label>
    </ligand>
    <ligandPart>
        <name>Fe</name>
        <dbReference type="ChEBI" id="CHEBI:18248"/>
    </ligandPart>
</feature>
<evidence type="ECO:0000259" key="17">
    <source>
        <dbReference type="PROSITE" id="PS51002"/>
    </source>
</evidence>
<evidence type="ECO:0000256" key="9">
    <source>
        <dbReference type="ARBA" id="ARBA00022982"/>
    </source>
</evidence>
<dbReference type="GO" id="GO:0005743">
    <property type="term" value="C:mitochondrial inner membrane"/>
    <property type="evidence" value="ECO:0007669"/>
    <property type="project" value="UniProtKB-SubCell"/>
</dbReference>
<dbReference type="GO" id="GO:0016491">
    <property type="term" value="F:oxidoreductase activity"/>
    <property type="evidence" value="ECO:0007669"/>
    <property type="project" value="UniProtKB-UniRule"/>
</dbReference>
<evidence type="ECO:0000256" key="15">
    <source>
        <dbReference type="PIRSR" id="PIRSR038885-2"/>
    </source>
</evidence>
<dbReference type="AlphaFoldDB" id="A0A023SYJ3"/>
<dbReference type="InterPro" id="IPR027387">
    <property type="entry name" value="Cytb/b6-like_sf"/>
</dbReference>
<dbReference type="PANTHER" id="PTHR19271">
    <property type="entry name" value="CYTOCHROME B"/>
    <property type="match status" value="1"/>
</dbReference>
<dbReference type="InterPro" id="IPR048259">
    <property type="entry name" value="Cytochrome_b_N_euk/bac"/>
</dbReference>
<evidence type="ECO:0000256" key="8">
    <source>
        <dbReference type="ARBA" id="ARBA00022792"/>
    </source>
</evidence>
<evidence type="ECO:0000256" key="12">
    <source>
        <dbReference type="ARBA" id="ARBA00023128"/>
    </source>
</evidence>
<feature type="transmembrane region" description="Helical" evidence="16">
    <location>
        <begin position="318"/>
        <end position="338"/>
    </location>
</feature>
<feature type="transmembrane region" description="Helical" evidence="16">
    <location>
        <begin position="105"/>
        <end position="127"/>
    </location>
</feature>
<feature type="transmembrane region" description="Helical" evidence="16">
    <location>
        <begin position="142"/>
        <end position="163"/>
    </location>
</feature>
<dbReference type="Pfam" id="PF00032">
    <property type="entry name" value="Cytochrom_B_C"/>
    <property type="match status" value="1"/>
</dbReference>
<dbReference type="InterPro" id="IPR005798">
    <property type="entry name" value="Cyt_b/b6_C"/>
</dbReference>
<feature type="transmembrane region" description="Helical" evidence="16">
    <location>
        <begin position="375"/>
        <end position="398"/>
    </location>
</feature>
<accession>A0A023SYJ3</accession>
<protein>
    <recommendedName>
        <fullName evidence="2 16">Cytochrome b</fullName>
    </recommendedName>
</protein>
<feature type="binding site" description="axial binding residue" evidence="15">
    <location>
        <position position="212"/>
    </location>
    <ligand>
        <name>heme b</name>
        <dbReference type="ChEBI" id="CHEBI:60344"/>
        <label>b562</label>
    </ligand>
    <ligandPart>
        <name>Fe</name>
        <dbReference type="ChEBI" id="CHEBI:18248"/>
    </ligandPart>
</feature>
<keyword evidence="12 16" id="KW-0496">Mitochondrion</keyword>
<feature type="binding site" description="axial binding residue" evidence="15">
    <location>
        <position position="226"/>
    </location>
    <ligand>
        <name>heme b</name>
        <dbReference type="ChEBI" id="CHEBI:60344"/>
        <label>b566</label>
    </ligand>
    <ligandPart>
        <name>Fe</name>
        <dbReference type="ChEBI" id="CHEBI:18248"/>
    </ligandPart>
</feature>
<comment type="similarity">
    <text evidence="16">Belongs to the cytochrome b family.</text>
</comment>
<evidence type="ECO:0000256" key="7">
    <source>
        <dbReference type="ARBA" id="ARBA00022723"/>
    </source>
</evidence>
<dbReference type="PROSITE" id="PS51002">
    <property type="entry name" value="CYTB_NTER"/>
    <property type="match status" value="1"/>
</dbReference>
<feature type="transmembrane region" description="Helical" evidence="16">
    <location>
        <begin position="207"/>
        <end position="229"/>
    </location>
</feature>
<keyword evidence="3 16" id="KW-0813">Transport</keyword>
<dbReference type="InterPro" id="IPR036150">
    <property type="entry name" value="Cyt_b/b6_C_sf"/>
</dbReference>
<keyword evidence="8" id="KW-0999">Mitochondrion inner membrane</keyword>
<keyword evidence="5 16" id="KW-0679">Respiratory chain</keyword>
<feature type="transmembrane region" description="Helical" evidence="16">
    <location>
        <begin position="57"/>
        <end position="84"/>
    </location>
</feature>
<dbReference type="Pfam" id="PF00033">
    <property type="entry name" value="Cytochrome_B"/>
    <property type="match status" value="1"/>
</dbReference>
<dbReference type="InterPro" id="IPR030689">
    <property type="entry name" value="Cytochrome_b"/>
</dbReference>
<feature type="domain" description="Cytochrome b/b6 C-terminal region profile" evidence="18">
    <location>
        <begin position="240"/>
        <end position="410"/>
    </location>
</feature>
<evidence type="ECO:0000256" key="1">
    <source>
        <dbReference type="ARBA" id="ARBA00004448"/>
    </source>
</evidence>
<name>A0A023SYJ3_9EUKA</name>
<evidence type="ECO:0000256" key="6">
    <source>
        <dbReference type="ARBA" id="ARBA00022692"/>
    </source>
</evidence>
<keyword evidence="10 16" id="KW-1133">Transmembrane helix</keyword>
<evidence type="ECO:0000259" key="18">
    <source>
        <dbReference type="PROSITE" id="PS51003"/>
    </source>
</evidence>
<dbReference type="PANTHER" id="PTHR19271:SF16">
    <property type="entry name" value="CYTOCHROME B"/>
    <property type="match status" value="1"/>
</dbReference>
<evidence type="ECO:0000256" key="16">
    <source>
        <dbReference type="RuleBase" id="RU362117"/>
    </source>
</evidence>
<feature type="transmembrane region" description="Helical" evidence="16">
    <location>
        <begin position="350"/>
        <end position="369"/>
    </location>
</feature>
<evidence type="ECO:0000256" key="5">
    <source>
        <dbReference type="ARBA" id="ARBA00022660"/>
    </source>
</evidence>
<evidence type="ECO:0000256" key="11">
    <source>
        <dbReference type="ARBA" id="ARBA00023004"/>
    </source>
</evidence>
<feature type="binding site" description="axial binding residue" evidence="15">
    <location>
        <position position="125"/>
    </location>
    <ligand>
        <name>heme b</name>
        <dbReference type="ChEBI" id="CHEBI:60344"/>
        <label>b566</label>
    </ligand>
    <ligandPart>
        <name>Fe</name>
        <dbReference type="ChEBI" id="CHEBI:18248"/>
    </ligandPart>
</feature>
<keyword evidence="6 16" id="KW-0812">Transmembrane</keyword>
<dbReference type="SUPFAM" id="SSF81648">
    <property type="entry name" value="a domain/subunit of cytochrome bc1 complex (Ubiquinol-cytochrome c reductase)"/>
    <property type="match status" value="1"/>
</dbReference>
<dbReference type="CDD" id="cd00284">
    <property type="entry name" value="Cytochrome_b_N"/>
    <property type="match status" value="1"/>
</dbReference>
<dbReference type="SUPFAM" id="SSF81342">
    <property type="entry name" value="Transmembrane di-heme cytochromes"/>
    <property type="match status" value="1"/>
</dbReference>
<feature type="non-terminal residue" evidence="19">
    <location>
        <position position="1"/>
    </location>
</feature>
<evidence type="ECO:0000313" key="19">
    <source>
        <dbReference type="EMBL" id="AHX80404.1"/>
    </source>
</evidence>
<keyword evidence="7 15" id="KW-0479">Metal-binding</keyword>
<dbReference type="GO" id="GO:0008121">
    <property type="term" value="F:quinol-cytochrome-c reductase activity"/>
    <property type="evidence" value="ECO:0007669"/>
    <property type="project" value="InterPro"/>
</dbReference>
<dbReference type="GO" id="GO:0006122">
    <property type="term" value="P:mitochondrial electron transport, ubiquinol to cytochrome c"/>
    <property type="evidence" value="ECO:0007669"/>
    <property type="project" value="TreeGrafter"/>
</dbReference>
<comment type="cofactor">
    <cofactor evidence="16">
        <name>heme b</name>
        <dbReference type="ChEBI" id="CHEBI:60344"/>
    </cofactor>
    <text evidence="16">Binds 2 heme groups non-covalently.</text>
</comment>
<evidence type="ECO:0000256" key="14">
    <source>
        <dbReference type="PIRSR" id="PIRSR038885-1"/>
    </source>
</evidence>
<comment type="subcellular location">
    <subcellularLocation>
        <location evidence="1">Mitochondrion inner membrane</location>
        <topology evidence="1">Multi-pass membrane protein</topology>
    </subcellularLocation>
</comment>
<dbReference type="GO" id="GO:0045275">
    <property type="term" value="C:respiratory chain complex III"/>
    <property type="evidence" value="ECO:0007669"/>
    <property type="project" value="InterPro"/>
</dbReference>
<geneLocation type="mitochondrion" evidence="19"/>
<dbReference type="InterPro" id="IPR048260">
    <property type="entry name" value="Cytochrome_b_C_euk/bac"/>
</dbReference>
<dbReference type="Gene3D" id="1.20.810.10">
    <property type="entry name" value="Cytochrome Bc1 Complex, Chain C"/>
    <property type="match status" value="1"/>
</dbReference>
<dbReference type="PROSITE" id="PS51003">
    <property type="entry name" value="CYTB_CTER"/>
    <property type="match status" value="1"/>
</dbReference>